<gene>
    <name evidence="2" type="ORF">FYK55_16240</name>
</gene>
<feature type="chain" id="PRO_5024462594" evidence="1">
    <location>
        <begin position="30"/>
        <end position="402"/>
    </location>
</feature>
<dbReference type="Proteomes" id="UP000324479">
    <property type="component" value="Unassembled WGS sequence"/>
</dbReference>
<dbReference type="EMBL" id="VWOX01000009">
    <property type="protein sequence ID" value="KAA5541765.1"/>
    <property type="molecule type" value="Genomic_DNA"/>
</dbReference>
<protein>
    <submittedName>
        <fullName evidence="2">Terpene cyclase/mutase family protein</fullName>
    </submittedName>
</protein>
<accession>A0A5M6D9A2</accession>
<dbReference type="CDD" id="cd00688">
    <property type="entry name" value="ISOPREN_C2_like"/>
    <property type="match status" value="1"/>
</dbReference>
<dbReference type="RefSeq" id="WP_150077497.1">
    <property type="nucleotide sequence ID" value="NZ_VWOX01000009.1"/>
</dbReference>
<dbReference type="AlphaFoldDB" id="A0A5M6D9A2"/>
<comment type="caution">
    <text evidence="2">The sequence shown here is derived from an EMBL/GenBank/DDBJ whole genome shotgun (WGS) entry which is preliminary data.</text>
</comment>
<dbReference type="Gene3D" id="1.50.10.20">
    <property type="match status" value="2"/>
</dbReference>
<dbReference type="SUPFAM" id="SSF48239">
    <property type="entry name" value="Terpenoid cyclases/Protein prenyltransferases"/>
    <property type="match status" value="1"/>
</dbReference>
<evidence type="ECO:0000313" key="2">
    <source>
        <dbReference type="EMBL" id="KAA5541765.1"/>
    </source>
</evidence>
<evidence type="ECO:0000256" key="1">
    <source>
        <dbReference type="SAM" id="SignalP"/>
    </source>
</evidence>
<keyword evidence="3" id="KW-1185">Reference proteome</keyword>
<reference evidence="2 3" key="1">
    <citation type="submission" date="2019-08" db="EMBL/GenBank/DDBJ databases">
        <authorList>
            <person name="Dhanesh K."/>
            <person name="Kumar G."/>
            <person name="Sasikala C."/>
            <person name="Venkata Ramana C."/>
        </authorList>
    </citation>
    <scope>NUCLEOTIDE SEQUENCE [LARGE SCALE GENOMIC DNA]</scope>
    <source>
        <strain evidence="2 3">JC645</strain>
    </source>
</reference>
<name>A0A5M6D9A2_9BACT</name>
<proteinExistence type="predicted"/>
<evidence type="ECO:0000313" key="3">
    <source>
        <dbReference type="Proteomes" id="UP000324479"/>
    </source>
</evidence>
<keyword evidence="1" id="KW-0732">Signal</keyword>
<feature type="signal peptide" evidence="1">
    <location>
        <begin position="1"/>
        <end position="29"/>
    </location>
</feature>
<sequence>MNRRWNFHRGRRIFVTGLLVAGLGVPLTAQDVATGQAAPTGQAATAESQSGEAVETQRQAIVRKGLEYLAGEGQTDAGMFSPRVGPGVTALAITAALRNGRTVDDPMVAKGLKALQGFVKPDGGIYGNGRLRNYETCVAMLCFAEANADGRYNELLGRAKDFVTEMQYGEVKRDPSDPWYGGVGYGGAGRPDLSNTGYFIEALRATEAGPEDPAIQRALAFVSRCQNLDAKFNDTPLAGKVDDGGFYYEIPTTKIDPSTSEERYTPNGGLRSYGSMTYTGLKSMIYAGLTSNDPRVKAAVDWISEFYDVENNPGMGSAGLYYYYHTFAAALKAAGVDELKDEDGDVHDWRADLVQELARRQNDDGSWANQNERWFENDKDLATSFALLALAYCDPPKSSPGK</sequence>
<organism evidence="2 3">
    <name type="scientific">Roseiconus nitratireducens</name>
    <dbReference type="NCBI Taxonomy" id="2605748"/>
    <lineage>
        <taxon>Bacteria</taxon>
        <taxon>Pseudomonadati</taxon>
        <taxon>Planctomycetota</taxon>
        <taxon>Planctomycetia</taxon>
        <taxon>Pirellulales</taxon>
        <taxon>Pirellulaceae</taxon>
        <taxon>Roseiconus</taxon>
    </lineage>
</organism>
<dbReference type="InterPro" id="IPR008930">
    <property type="entry name" value="Terpenoid_cyclase/PrenylTrfase"/>
</dbReference>